<feature type="compositionally biased region" description="Low complexity" evidence="1">
    <location>
        <begin position="25"/>
        <end position="47"/>
    </location>
</feature>
<evidence type="ECO:0000313" key="4">
    <source>
        <dbReference type="Proteomes" id="UP000092666"/>
    </source>
</evidence>
<reference evidence="4" key="2">
    <citation type="submission" date="2013-12" db="EMBL/GenBank/DDBJ databases">
        <title>Evolution of pathogenesis and genome organization in the Tremellales.</title>
        <authorList>
            <person name="Cuomo C."/>
            <person name="Litvintseva A."/>
            <person name="Heitman J."/>
            <person name="Chen Y."/>
            <person name="Sun S."/>
            <person name="Springer D."/>
            <person name="Dromer F."/>
            <person name="Young S."/>
            <person name="Zeng Q."/>
            <person name="Chapman S."/>
            <person name="Gujja S."/>
            <person name="Saif S."/>
            <person name="Birren B."/>
        </authorList>
    </citation>
    <scope>NUCLEOTIDE SEQUENCE [LARGE SCALE GENOMIC DNA]</scope>
    <source>
        <strain evidence="4">BCC8398</strain>
    </source>
</reference>
<dbReference type="Pfam" id="PF04212">
    <property type="entry name" value="MIT"/>
    <property type="match status" value="1"/>
</dbReference>
<evidence type="ECO:0000256" key="1">
    <source>
        <dbReference type="SAM" id="MobiDB-lite"/>
    </source>
</evidence>
<evidence type="ECO:0000313" key="3">
    <source>
        <dbReference type="EMBL" id="OCF35488.1"/>
    </source>
</evidence>
<dbReference type="InterPro" id="IPR036181">
    <property type="entry name" value="MIT_dom_sf"/>
</dbReference>
<dbReference type="OrthoDB" id="2245455at2759"/>
<feature type="compositionally biased region" description="Pro residues" evidence="1">
    <location>
        <begin position="175"/>
        <end position="188"/>
    </location>
</feature>
<feature type="region of interest" description="Disordered" evidence="1">
    <location>
        <begin position="674"/>
        <end position="765"/>
    </location>
</feature>
<feature type="compositionally biased region" description="Polar residues" evidence="1">
    <location>
        <begin position="817"/>
        <end position="828"/>
    </location>
</feature>
<dbReference type="Gene3D" id="1.20.58.80">
    <property type="entry name" value="Phosphotransferase system, lactose/cellobiose-type IIA subunit"/>
    <property type="match status" value="1"/>
</dbReference>
<organism evidence="3 4">
    <name type="scientific">Kwoniella heveanensis BCC8398</name>
    <dbReference type="NCBI Taxonomy" id="1296120"/>
    <lineage>
        <taxon>Eukaryota</taxon>
        <taxon>Fungi</taxon>
        <taxon>Dikarya</taxon>
        <taxon>Basidiomycota</taxon>
        <taxon>Agaricomycotina</taxon>
        <taxon>Tremellomycetes</taxon>
        <taxon>Tremellales</taxon>
        <taxon>Cryptococcaceae</taxon>
        <taxon>Kwoniella</taxon>
    </lineage>
</organism>
<feature type="compositionally biased region" description="Polar residues" evidence="1">
    <location>
        <begin position="190"/>
        <end position="218"/>
    </location>
</feature>
<sequence>MELVSRSESGLEPEWAAGDREERIAGASSSTSGLGSAYVASTGAASGSGSGETRIRNASSSSASIPGPSTPLQRPVTPPPMNDANLLGVGSRWAGGDDGGDGHGNARSSRLFGRSPPPPPGPPPSDPPPLPPASSHPFASVASSSSSSRPKPSARLSSLSSLRKANLTSSRPSSPAGPPPTGDLPPLPVRTTSHPGHSPNPYTSSIEGAPSVSGSSNEGGRPGHSRKVSDTPPQVSPRSSSLAMSQQAGLSNTGAATLATPIVLSGKQTQSRSSNPESSSSSSSRSHPQPTAPTISAPAPSAGESPRITHSHSHLHAPKPPRTPSRHLLQTALDLAQRAVEMDKNNDVAGALAAYREAVNRLKAVMERVGVEPTGNRRRRSGTGKSEEEGRTLRGIHDAYVARIQLLSSYEHSPQPNNPAPGPSFSVIASPAAPAVQELQPTNPVTSTSTLVPPSHSQNSLSDEGTPRPSLDDGGMTGIGNLMLSDPGDQSFDTSMSPPRKQALNSTGTSTEGQSDTQAGTAPHDMVPQIAGRLGQTGSSSPNIPLPNGNAPGGEMSLQQALDRAAEASATNADRASLRMIPSGPNRGSGLNASIGLGYPISPPSHMVQSVSSSTPQSKPQTLPPSRSEDGHGSPSSSKLRLKRPVRPSLGLEMETDLSGIDGVDEAMEVLARTPRESYMPASLVTENGPRSDPRQLGRTASREPDSPHSVTSTSDDHRPLPPLPDSAPSLDAGTGQPAIKTRKASLSGASVPLGRTSSNGSVNDIKTFLVSPTTSQGTISQRRQSRPISGNMSAALEQMRSQQNNDHHQQQHQHQRSSTQIPIQTRDSTSFPVSSSNSSIRSTSASSIGGGAGTGTRVRAKSQPGDRPSIHGGDLPPVHSATLRHKSSFSSSSQLGNGIIPQIQRQSVSPNLVTDGRVASSSAGLRINTDHSHGGGASGLAPPINIASKAGSPRSLPLLPDTAVGSVLSIGAGSLISPLPESQPMEIIHRPFHLLRIIHASMDPESSGSYLTGAIHISSAVWNPTNWSKSSSFGGQNHSGQGVNGKIIAPPKILAQDTKVRCIEALILHFEAVRITGQALLSGPRDKIRTGAGASEGGKIAEEFCVALDELDEEMDSTHKALVKQGVGVGGWKGKKTGGSTKSWGSRISRSMDKMTNSKNDRLDSTDKYVDLLAHLCGGAQIINDHLLNYTSGRCTTSYAFLPEKGHRNIEARLRRTSEFVGAVIVPFVLDDFKQFFLRYLKGGVRYLED</sequence>
<reference evidence="3 4" key="1">
    <citation type="submission" date="2013-07" db="EMBL/GenBank/DDBJ databases">
        <title>The Genome Sequence of Cryptococcus heveanensis BCC8398.</title>
        <authorList>
            <consortium name="The Broad Institute Genome Sequencing Platform"/>
            <person name="Cuomo C."/>
            <person name="Litvintseva A."/>
            <person name="Chen Y."/>
            <person name="Heitman J."/>
            <person name="Sun S."/>
            <person name="Springer D."/>
            <person name="Dromer F."/>
            <person name="Young S.K."/>
            <person name="Zeng Q."/>
            <person name="Gargeya S."/>
            <person name="Fitzgerald M."/>
            <person name="Abouelleil A."/>
            <person name="Alvarado L."/>
            <person name="Berlin A.M."/>
            <person name="Chapman S.B."/>
            <person name="Dewar J."/>
            <person name="Goldberg J."/>
            <person name="Griggs A."/>
            <person name="Gujja S."/>
            <person name="Hansen M."/>
            <person name="Howarth C."/>
            <person name="Imamovic A."/>
            <person name="Larimer J."/>
            <person name="McCowan C."/>
            <person name="Murphy C."/>
            <person name="Pearson M."/>
            <person name="Priest M."/>
            <person name="Roberts A."/>
            <person name="Saif S."/>
            <person name="Shea T."/>
            <person name="Sykes S."/>
            <person name="Wortman J."/>
            <person name="Nusbaum C."/>
            <person name="Birren B."/>
        </authorList>
    </citation>
    <scope>NUCLEOTIDE SEQUENCE [LARGE SCALE GENOMIC DNA]</scope>
    <source>
        <strain evidence="3 4">BCC8398</strain>
    </source>
</reference>
<dbReference type="PANTHER" id="PTHR37327:SF1">
    <property type="entry name" value="MICROTUBULE INTERACTING AND TRANSPORT DOMAIN-CONTAINING PROTEIN"/>
    <property type="match status" value="1"/>
</dbReference>
<feature type="region of interest" description="Disordered" evidence="1">
    <location>
        <begin position="443"/>
        <end position="658"/>
    </location>
</feature>
<accession>A0A1B9GWT2</accession>
<feature type="compositionally biased region" description="Low complexity" evidence="1">
    <location>
        <begin position="271"/>
        <end position="302"/>
    </location>
</feature>
<evidence type="ECO:0000259" key="2">
    <source>
        <dbReference type="Pfam" id="PF04212"/>
    </source>
</evidence>
<dbReference type="SUPFAM" id="SSF116846">
    <property type="entry name" value="MIT domain"/>
    <property type="match status" value="1"/>
</dbReference>
<feature type="region of interest" description="Disordered" evidence="1">
    <location>
        <begin position="799"/>
        <end position="897"/>
    </location>
</feature>
<dbReference type="AlphaFoldDB" id="A0A1B9GWT2"/>
<feature type="compositionally biased region" description="Polar residues" evidence="1">
    <location>
        <begin position="491"/>
        <end position="520"/>
    </location>
</feature>
<dbReference type="InterPro" id="IPR007330">
    <property type="entry name" value="MIT_dom"/>
</dbReference>
<feature type="region of interest" description="Disordered" evidence="1">
    <location>
        <begin position="372"/>
        <end position="393"/>
    </location>
</feature>
<feature type="compositionally biased region" description="Pro residues" evidence="1">
    <location>
        <begin position="115"/>
        <end position="134"/>
    </location>
</feature>
<feature type="compositionally biased region" description="Polar residues" evidence="1">
    <location>
        <begin position="231"/>
        <end position="255"/>
    </location>
</feature>
<feature type="domain" description="MIT" evidence="2">
    <location>
        <begin position="329"/>
        <end position="368"/>
    </location>
</feature>
<gene>
    <name evidence="3" type="ORF">I316_02539</name>
</gene>
<feature type="compositionally biased region" description="Low complexity" evidence="1">
    <location>
        <begin position="135"/>
        <end position="174"/>
    </location>
</feature>
<feature type="compositionally biased region" description="Polar residues" evidence="1">
    <location>
        <begin position="756"/>
        <end position="765"/>
    </location>
</feature>
<feature type="compositionally biased region" description="Basic and acidic residues" evidence="1">
    <location>
        <begin position="690"/>
        <end position="707"/>
    </location>
</feature>
<feature type="compositionally biased region" description="Polar residues" evidence="1">
    <location>
        <begin position="607"/>
        <end position="625"/>
    </location>
</feature>
<keyword evidence="4" id="KW-1185">Reference proteome</keyword>
<proteinExistence type="predicted"/>
<dbReference type="Proteomes" id="UP000092666">
    <property type="component" value="Unassembled WGS sequence"/>
</dbReference>
<feature type="region of interest" description="Disordered" evidence="1">
    <location>
        <begin position="1"/>
        <end position="325"/>
    </location>
</feature>
<feature type="compositionally biased region" description="Polar residues" evidence="1">
    <location>
        <begin position="443"/>
        <end position="463"/>
    </location>
</feature>
<feature type="compositionally biased region" description="Basic residues" evidence="1">
    <location>
        <begin position="309"/>
        <end position="319"/>
    </location>
</feature>
<name>A0A1B9GWT2_9TREE</name>
<feature type="compositionally biased region" description="Low complexity" evidence="1">
    <location>
        <begin position="829"/>
        <end position="848"/>
    </location>
</feature>
<dbReference type="STRING" id="1296120.A0A1B9GWT2"/>
<dbReference type="PANTHER" id="PTHR37327">
    <property type="entry name" value="CHROMOSOME 1, WHOLE GENOME SHOTGUN SEQUENCE"/>
    <property type="match status" value="1"/>
</dbReference>
<dbReference type="EMBL" id="KI669498">
    <property type="protein sequence ID" value="OCF35488.1"/>
    <property type="molecule type" value="Genomic_DNA"/>
</dbReference>
<protein>
    <recommendedName>
        <fullName evidence="2">MIT domain-containing protein</fullName>
    </recommendedName>
</protein>